<feature type="compositionally biased region" description="Polar residues" evidence="1">
    <location>
        <begin position="9"/>
        <end position="24"/>
    </location>
</feature>
<name>Q4QC24_LEIMA</name>
<dbReference type="EMBL" id="FR796417">
    <property type="protein sequence ID" value="CAJ05029.1"/>
    <property type="molecule type" value="Genomic_DNA"/>
</dbReference>
<accession>Q4QC24</accession>
<dbReference type="VEuPathDB" id="TriTrypDB:LMJLV39_210025400"/>
<dbReference type="GO" id="GO:0005737">
    <property type="term" value="C:cytoplasm"/>
    <property type="evidence" value="ECO:0000266"/>
    <property type="project" value="GeneDB"/>
</dbReference>
<dbReference type="GeneID" id="5651731"/>
<dbReference type="GO" id="GO:0031981">
    <property type="term" value="C:nuclear lumen"/>
    <property type="evidence" value="ECO:0000266"/>
    <property type="project" value="GeneDB"/>
</dbReference>
<dbReference type="Proteomes" id="UP000000542">
    <property type="component" value="Chromosome 21"/>
</dbReference>
<evidence type="ECO:0000256" key="1">
    <source>
        <dbReference type="SAM" id="MobiDB-lite"/>
    </source>
</evidence>
<proteinExistence type="predicted"/>
<dbReference type="InParanoid" id="Q4QC24"/>
<feature type="region of interest" description="Disordered" evidence="1">
    <location>
        <begin position="1"/>
        <end position="24"/>
    </location>
</feature>
<dbReference type="KEGG" id="lma:LMJF_21_1605"/>
<reference evidence="2 3" key="2">
    <citation type="journal article" date="2011" name="Genome Res.">
        <title>Chromosome and gene copy number variation allow major structural change between species and strains of Leishmania.</title>
        <authorList>
            <person name="Rogers M.B."/>
            <person name="Hilley J.D."/>
            <person name="Dickens N.J."/>
            <person name="Wilkes J."/>
            <person name="Bates P.A."/>
            <person name="Depledge D.P."/>
            <person name="Harris D."/>
            <person name="Her Y."/>
            <person name="Herzyk P."/>
            <person name="Imamura H."/>
            <person name="Otto T.D."/>
            <person name="Sanders M."/>
            <person name="Seeger K."/>
            <person name="Dujardin J.C."/>
            <person name="Berriman M."/>
            <person name="Smith D.F."/>
            <person name="Hertz-Fowler C."/>
            <person name="Mottram J.C."/>
        </authorList>
    </citation>
    <scope>NUCLEOTIDE SEQUENCE [LARGE SCALE GENOMIC DNA]</scope>
    <source>
        <strain evidence="3">MHOM/IL/81/Friedlin</strain>
    </source>
</reference>
<evidence type="ECO:0000313" key="3">
    <source>
        <dbReference type="Proteomes" id="UP000000542"/>
    </source>
</evidence>
<dbReference type="OMA" id="MCETVNW"/>
<protein>
    <submittedName>
        <fullName evidence="2">Uncharacterized protein</fullName>
    </submittedName>
</protein>
<dbReference type="HOGENOM" id="CLU_1681291_0_0_1"/>
<evidence type="ECO:0000313" key="2">
    <source>
        <dbReference type="EMBL" id="CAJ05029.1"/>
    </source>
</evidence>
<dbReference type="RefSeq" id="XP_001683124.1">
    <property type="nucleotide sequence ID" value="XM_001683072.1"/>
</dbReference>
<dbReference type="VEuPathDB" id="TriTrypDB:LmjF.21.1605"/>
<dbReference type="VEuPathDB" id="TriTrypDB:LMJFC_210027600"/>
<gene>
    <name evidence="2" type="ORF">LMJF_21_1605</name>
</gene>
<dbReference type="GO" id="GO:0097014">
    <property type="term" value="C:ciliary plasm"/>
    <property type="evidence" value="ECO:0000266"/>
    <property type="project" value="GeneDB"/>
</dbReference>
<keyword evidence="3" id="KW-1185">Reference proteome</keyword>
<reference evidence="2 3" key="1">
    <citation type="journal article" date="2005" name="Science">
        <title>The genome of the kinetoplastid parasite, Leishmania major.</title>
        <authorList>
            <person name="Ivens A.C."/>
            <person name="Peacock C.S."/>
            <person name="Worthey E.A."/>
            <person name="Murphy L."/>
            <person name="Aggarwal G."/>
            <person name="Berriman M."/>
            <person name="Sisk E."/>
            <person name="Rajandream M.A."/>
            <person name="Adlem E."/>
            <person name="Aert R."/>
            <person name="Anupama A."/>
            <person name="Apostolou Z."/>
            <person name="Attipoe P."/>
            <person name="Bason N."/>
            <person name="Bauser C."/>
            <person name="Beck A."/>
            <person name="Beverley S.M."/>
            <person name="Bianchettin G."/>
            <person name="Borzym K."/>
            <person name="Bothe G."/>
            <person name="Bruschi C.V."/>
            <person name="Collins M."/>
            <person name="Cadag E."/>
            <person name="Ciarloni L."/>
            <person name="Clayton C."/>
            <person name="Coulson R.M."/>
            <person name="Cronin A."/>
            <person name="Cruz A.K."/>
            <person name="Davies R.M."/>
            <person name="De Gaudenzi J."/>
            <person name="Dobson D.E."/>
            <person name="Duesterhoeft A."/>
            <person name="Fazelina G."/>
            <person name="Fosker N."/>
            <person name="Frasch A.C."/>
            <person name="Fraser A."/>
            <person name="Fuchs M."/>
            <person name="Gabel C."/>
            <person name="Goble A."/>
            <person name="Goffeau A."/>
            <person name="Harris D."/>
            <person name="Hertz-Fowler C."/>
            <person name="Hilbert H."/>
            <person name="Horn D."/>
            <person name="Huang Y."/>
            <person name="Klages S."/>
            <person name="Knights A."/>
            <person name="Kube M."/>
            <person name="Larke N."/>
            <person name="Litvin L."/>
            <person name="Lord A."/>
            <person name="Louie T."/>
            <person name="Marra M."/>
            <person name="Masuy D."/>
            <person name="Matthews K."/>
            <person name="Michaeli S."/>
            <person name="Mottram J.C."/>
            <person name="Muller-Auer S."/>
            <person name="Munden H."/>
            <person name="Nelson S."/>
            <person name="Norbertczak H."/>
            <person name="Oliver K."/>
            <person name="O'neil S."/>
            <person name="Pentony M."/>
            <person name="Pohl T.M."/>
            <person name="Price C."/>
            <person name="Purnelle B."/>
            <person name="Quail M.A."/>
            <person name="Rabbinowitsch E."/>
            <person name="Reinhardt R."/>
            <person name="Rieger M."/>
            <person name="Rinta J."/>
            <person name="Robben J."/>
            <person name="Robertson L."/>
            <person name="Ruiz J.C."/>
            <person name="Rutter S."/>
            <person name="Saunders D."/>
            <person name="Schafer M."/>
            <person name="Schein J."/>
            <person name="Schwartz D.C."/>
            <person name="Seeger K."/>
            <person name="Seyler A."/>
            <person name="Sharp S."/>
            <person name="Shin H."/>
            <person name="Sivam D."/>
            <person name="Squares R."/>
            <person name="Squares S."/>
            <person name="Tosato V."/>
            <person name="Vogt C."/>
            <person name="Volckaert G."/>
            <person name="Wambutt R."/>
            <person name="Warren T."/>
            <person name="Wedler H."/>
            <person name="Woodward J."/>
            <person name="Zhou S."/>
            <person name="Zimmermann W."/>
            <person name="Smith D.F."/>
            <person name="Blackwell J.M."/>
            <person name="Stuart K.D."/>
            <person name="Barrell B."/>
            <person name="Myler P.J."/>
        </authorList>
    </citation>
    <scope>NUCLEOTIDE SEQUENCE [LARGE SCALE GENOMIC DNA]</scope>
    <source>
        <strain evidence="3">MHOM/IL/81/Friedlin</strain>
    </source>
</reference>
<dbReference type="VEuPathDB" id="TriTrypDB:LMJSD75_210025600"/>
<organism evidence="2 3">
    <name type="scientific">Leishmania major</name>
    <dbReference type="NCBI Taxonomy" id="5664"/>
    <lineage>
        <taxon>Eukaryota</taxon>
        <taxon>Discoba</taxon>
        <taxon>Euglenozoa</taxon>
        <taxon>Kinetoplastea</taxon>
        <taxon>Metakinetoplastina</taxon>
        <taxon>Trypanosomatida</taxon>
        <taxon>Trypanosomatidae</taxon>
        <taxon>Leishmaniinae</taxon>
        <taxon>Leishmania</taxon>
    </lineage>
</organism>
<sequence length="157" mass="17191">MNHAGGYSISGQAHTHTHTDGTMSALQQRCPLTAEERAQSLEVLADLLASTFDGEVNTADVHRALSRGDTADSDDDDLWRVRMMECAHERNARVAGEAAQRGTRKWICPMCETANWIVDARETLRKRQGESSCGFSLTVTDPLRCECCSYDGATAPS</sequence>
<dbReference type="AlphaFoldDB" id="Q4QC24"/>
<dbReference type="eggNOG" id="ENOG502SPWB">
    <property type="taxonomic scope" value="Eukaryota"/>
</dbReference>